<sequence>MLVDNKAVTLPDRINSCIRLGLNGKPLPEDSREMTALIAYLEFVGKDVPEGVRLPGSGLLPVALPGEVPSARRGADVYAQHCVSCHGEDGQGAPRLPPEVGYYVPPLWGPDSFNGGAGMGQIAYAAAYIRANMPVGVDYKNPLLSVQDAWDVAAYMIAHPRPIAPANPPVVPMVIEDLPIEPPPDAEAALPGQELTPDLTTQPGGRAP</sequence>
<feature type="domain" description="Cytochrome c" evidence="6">
    <location>
        <begin position="69"/>
        <end position="160"/>
    </location>
</feature>
<evidence type="ECO:0000256" key="4">
    <source>
        <dbReference type="PROSITE-ProRule" id="PRU00433"/>
    </source>
</evidence>
<gene>
    <name evidence="7" type="ORF">AUC68_08420</name>
</gene>
<dbReference type="Pfam" id="PF00034">
    <property type="entry name" value="Cytochrom_C"/>
    <property type="match status" value="1"/>
</dbReference>
<protein>
    <recommendedName>
        <fullName evidence="6">Cytochrome c domain-containing protein</fullName>
    </recommendedName>
</protein>
<dbReference type="STRING" id="1774968.AUC68_08420"/>
<dbReference type="OrthoDB" id="9779283at2"/>
<evidence type="ECO:0000256" key="3">
    <source>
        <dbReference type="ARBA" id="ARBA00023004"/>
    </source>
</evidence>
<dbReference type="InterPro" id="IPR051459">
    <property type="entry name" value="Cytochrome_c-type_DH"/>
</dbReference>
<keyword evidence="1 4" id="KW-0349">Heme</keyword>
<dbReference type="PANTHER" id="PTHR35008:SF9">
    <property type="entry name" value="CYTOCHROME C DOMAIN-CONTAINING PROTEIN"/>
    <property type="match status" value="1"/>
</dbReference>
<name>A0A1E3VY32_9HYPH</name>
<proteinExistence type="predicted"/>
<dbReference type="PANTHER" id="PTHR35008">
    <property type="entry name" value="BLL4482 PROTEIN-RELATED"/>
    <property type="match status" value="1"/>
</dbReference>
<comment type="caution">
    <text evidence="7">The sequence shown here is derived from an EMBL/GenBank/DDBJ whole genome shotgun (WGS) entry which is preliminary data.</text>
</comment>
<keyword evidence="3 4" id="KW-0408">Iron</keyword>
<accession>A0A1E3VY32</accession>
<keyword evidence="8" id="KW-1185">Reference proteome</keyword>
<evidence type="ECO:0000256" key="2">
    <source>
        <dbReference type="ARBA" id="ARBA00022723"/>
    </source>
</evidence>
<feature type="compositionally biased region" description="Polar residues" evidence="5">
    <location>
        <begin position="198"/>
        <end position="208"/>
    </location>
</feature>
<dbReference type="InterPro" id="IPR036909">
    <property type="entry name" value="Cyt_c-like_dom_sf"/>
</dbReference>
<dbReference type="RefSeq" id="WP_069437906.1">
    <property type="nucleotide sequence ID" value="NZ_LPWG01000013.1"/>
</dbReference>
<dbReference type="GO" id="GO:0009055">
    <property type="term" value="F:electron transfer activity"/>
    <property type="evidence" value="ECO:0007669"/>
    <property type="project" value="InterPro"/>
</dbReference>
<dbReference type="PROSITE" id="PS51007">
    <property type="entry name" value="CYTC"/>
    <property type="match status" value="1"/>
</dbReference>
<evidence type="ECO:0000256" key="1">
    <source>
        <dbReference type="ARBA" id="ARBA00022617"/>
    </source>
</evidence>
<dbReference type="Proteomes" id="UP000094501">
    <property type="component" value="Unassembled WGS sequence"/>
</dbReference>
<keyword evidence="2 4" id="KW-0479">Metal-binding</keyword>
<dbReference type="Gene3D" id="1.10.760.10">
    <property type="entry name" value="Cytochrome c-like domain"/>
    <property type="match status" value="2"/>
</dbReference>
<organism evidence="7 8">
    <name type="scientific">Methyloceanibacter methanicus</name>
    <dbReference type="NCBI Taxonomy" id="1774968"/>
    <lineage>
        <taxon>Bacteria</taxon>
        <taxon>Pseudomonadati</taxon>
        <taxon>Pseudomonadota</taxon>
        <taxon>Alphaproteobacteria</taxon>
        <taxon>Hyphomicrobiales</taxon>
        <taxon>Hyphomicrobiaceae</taxon>
        <taxon>Methyloceanibacter</taxon>
    </lineage>
</organism>
<dbReference type="InterPro" id="IPR009056">
    <property type="entry name" value="Cyt_c-like_dom"/>
</dbReference>
<dbReference type="GO" id="GO:0020037">
    <property type="term" value="F:heme binding"/>
    <property type="evidence" value="ECO:0007669"/>
    <property type="project" value="InterPro"/>
</dbReference>
<dbReference type="GO" id="GO:0046872">
    <property type="term" value="F:metal ion binding"/>
    <property type="evidence" value="ECO:0007669"/>
    <property type="project" value="UniProtKB-KW"/>
</dbReference>
<dbReference type="EMBL" id="LPWG01000013">
    <property type="protein sequence ID" value="ODR98448.1"/>
    <property type="molecule type" value="Genomic_DNA"/>
</dbReference>
<evidence type="ECO:0000313" key="7">
    <source>
        <dbReference type="EMBL" id="ODR98448.1"/>
    </source>
</evidence>
<feature type="region of interest" description="Disordered" evidence="5">
    <location>
        <begin position="177"/>
        <end position="208"/>
    </location>
</feature>
<reference evidence="7 8" key="1">
    <citation type="journal article" date="2016" name="Environ. Microbiol.">
        <title>New Methyloceanibacter diversity from North Sea sediments includes methanotroph containing solely the soluble methane monooxygenase.</title>
        <authorList>
            <person name="Vekeman B."/>
            <person name="Kerckhof F.M."/>
            <person name="Cremers G."/>
            <person name="de Vos P."/>
            <person name="Vandamme P."/>
            <person name="Boon N."/>
            <person name="Op den Camp H.J."/>
            <person name="Heylen K."/>
        </authorList>
    </citation>
    <scope>NUCLEOTIDE SEQUENCE [LARGE SCALE GENOMIC DNA]</scope>
    <source>
        <strain evidence="7 8">R-67174</strain>
    </source>
</reference>
<evidence type="ECO:0000313" key="8">
    <source>
        <dbReference type="Proteomes" id="UP000094501"/>
    </source>
</evidence>
<evidence type="ECO:0000256" key="5">
    <source>
        <dbReference type="SAM" id="MobiDB-lite"/>
    </source>
</evidence>
<evidence type="ECO:0000259" key="6">
    <source>
        <dbReference type="PROSITE" id="PS51007"/>
    </source>
</evidence>
<dbReference type="SUPFAM" id="SSF46626">
    <property type="entry name" value="Cytochrome c"/>
    <property type="match status" value="2"/>
</dbReference>
<dbReference type="AlphaFoldDB" id="A0A1E3VY32"/>